<accession>A0A2U0UK76</accession>
<evidence type="ECO:0000256" key="6">
    <source>
        <dbReference type="ARBA" id="ARBA00022679"/>
    </source>
</evidence>
<dbReference type="InterPro" id="IPR014729">
    <property type="entry name" value="Rossmann-like_a/b/a_fold"/>
</dbReference>
<dbReference type="Gene3D" id="2.40.30.30">
    <property type="entry name" value="Riboflavin kinase-like"/>
    <property type="match status" value="1"/>
</dbReference>
<dbReference type="GO" id="GO:0008531">
    <property type="term" value="F:riboflavin kinase activity"/>
    <property type="evidence" value="ECO:0007669"/>
    <property type="project" value="UniProtKB-UniRule"/>
</dbReference>
<proteinExistence type="inferred from homology"/>
<keyword evidence="9 15" id="KW-0418">Kinase</keyword>
<dbReference type="SUPFAM" id="SSF52374">
    <property type="entry name" value="Nucleotidylyl transferase"/>
    <property type="match status" value="1"/>
</dbReference>
<dbReference type="PANTHER" id="PTHR22749">
    <property type="entry name" value="RIBOFLAVIN KINASE/FMN ADENYLYLTRANSFERASE"/>
    <property type="match status" value="1"/>
</dbReference>
<comment type="catalytic activity">
    <reaction evidence="13 15">
        <text>riboflavin + ATP = FMN + ADP + H(+)</text>
        <dbReference type="Rhea" id="RHEA:14357"/>
        <dbReference type="ChEBI" id="CHEBI:15378"/>
        <dbReference type="ChEBI" id="CHEBI:30616"/>
        <dbReference type="ChEBI" id="CHEBI:57986"/>
        <dbReference type="ChEBI" id="CHEBI:58210"/>
        <dbReference type="ChEBI" id="CHEBI:456216"/>
        <dbReference type="EC" id="2.7.1.26"/>
    </reaction>
</comment>
<dbReference type="OrthoDB" id="9803667at2"/>
<evidence type="ECO:0000256" key="14">
    <source>
        <dbReference type="ARBA" id="ARBA00049494"/>
    </source>
</evidence>
<dbReference type="SUPFAM" id="SSF82114">
    <property type="entry name" value="Riboflavin kinase-like"/>
    <property type="match status" value="1"/>
</dbReference>
<dbReference type="EC" id="2.7.1.26" evidence="15"/>
<reference evidence="17 18" key="1">
    <citation type="submission" date="2018-05" db="EMBL/GenBank/DDBJ databases">
        <title>Genomic Encyclopedia of Type Strains, Phase IV (KMG-IV): sequencing the most valuable type-strain genomes for metagenomic binning, comparative biology and taxonomic classification.</title>
        <authorList>
            <person name="Goeker M."/>
        </authorList>
    </citation>
    <scope>NUCLEOTIDE SEQUENCE [LARGE SCALE GENOMIC DNA]</scope>
    <source>
        <strain evidence="17 18">DSM 100333</strain>
    </source>
</reference>
<evidence type="ECO:0000256" key="9">
    <source>
        <dbReference type="ARBA" id="ARBA00022777"/>
    </source>
</evidence>
<dbReference type="GO" id="GO:0006747">
    <property type="term" value="P:FAD biosynthetic process"/>
    <property type="evidence" value="ECO:0007669"/>
    <property type="project" value="UniProtKB-UniRule"/>
</dbReference>
<keyword evidence="18" id="KW-1185">Reference proteome</keyword>
<dbReference type="EMBL" id="QENY01000003">
    <property type="protein sequence ID" value="PVX58050.1"/>
    <property type="molecule type" value="Genomic_DNA"/>
</dbReference>
<evidence type="ECO:0000256" key="8">
    <source>
        <dbReference type="ARBA" id="ARBA00022741"/>
    </source>
</evidence>
<feature type="domain" description="Riboflavin kinase" evidence="16">
    <location>
        <begin position="183"/>
        <end position="310"/>
    </location>
</feature>
<sequence>MRTIYLDNESGALTRPVVATVGFFDGVHLGHQYLVRQVVDRAHTLGLESMVITFDRHPRSVLRQDFQPQLLTPLDEKLRLLGLTGVDVVVVLRFDKVMAMLSARRFMDEVLRVRLCVQQLIIGYDNRFGHDRAESFDDYARYGREIGMQVTHASAYVVDGIEVSSSVVRAFLHEGEVTLAARCLGRDYTLYGWVSDGYKEGRKLGYPTANLDVSRIGQLIPGNGVYAVKARVGAASRSMPAMTNIGMRPTFAGHERTVETHIFDFSENIYDQRLDLSFVRRVRSERKFEDVNALVDQLKLDEKEIEKILKENGFE</sequence>
<gene>
    <name evidence="17" type="ORF">C7379_103176</name>
</gene>
<dbReference type="UniPathway" id="UPA00277">
    <property type="reaction ID" value="UER00407"/>
</dbReference>
<evidence type="ECO:0000256" key="2">
    <source>
        <dbReference type="ARBA" id="ARBA00004726"/>
    </source>
</evidence>
<dbReference type="InterPro" id="IPR015865">
    <property type="entry name" value="Riboflavin_kinase_bac/euk"/>
</dbReference>
<keyword evidence="4 15" id="KW-0285">Flavoprotein</keyword>
<keyword evidence="10 15" id="KW-0274">FAD</keyword>
<dbReference type="GO" id="GO:0009231">
    <property type="term" value="P:riboflavin biosynthetic process"/>
    <property type="evidence" value="ECO:0007669"/>
    <property type="project" value="InterPro"/>
</dbReference>
<organism evidence="17 18">
    <name type="scientific">Hallella colorans</name>
    <dbReference type="NCBI Taxonomy" id="1703337"/>
    <lineage>
        <taxon>Bacteria</taxon>
        <taxon>Pseudomonadati</taxon>
        <taxon>Bacteroidota</taxon>
        <taxon>Bacteroidia</taxon>
        <taxon>Bacteroidales</taxon>
        <taxon>Prevotellaceae</taxon>
        <taxon>Hallella</taxon>
    </lineage>
</organism>
<dbReference type="NCBIfam" id="TIGR00083">
    <property type="entry name" value="ribF"/>
    <property type="match status" value="1"/>
</dbReference>
<dbReference type="NCBIfam" id="NF004162">
    <property type="entry name" value="PRK05627.1-5"/>
    <property type="match status" value="1"/>
</dbReference>
<dbReference type="CDD" id="cd02064">
    <property type="entry name" value="FAD_synthetase_N"/>
    <property type="match status" value="1"/>
</dbReference>
<dbReference type="InterPro" id="IPR023468">
    <property type="entry name" value="Riboflavin_kinase"/>
</dbReference>
<dbReference type="InterPro" id="IPR023465">
    <property type="entry name" value="Riboflavin_kinase_dom_sf"/>
</dbReference>
<comment type="catalytic activity">
    <reaction evidence="14 15">
        <text>FMN + ATP + H(+) = FAD + diphosphate</text>
        <dbReference type="Rhea" id="RHEA:17237"/>
        <dbReference type="ChEBI" id="CHEBI:15378"/>
        <dbReference type="ChEBI" id="CHEBI:30616"/>
        <dbReference type="ChEBI" id="CHEBI:33019"/>
        <dbReference type="ChEBI" id="CHEBI:57692"/>
        <dbReference type="ChEBI" id="CHEBI:58210"/>
        <dbReference type="EC" id="2.7.7.2"/>
    </reaction>
</comment>
<comment type="function">
    <text evidence="1">Catalyzes the phosphorylation of riboflavin to FMN followed by the adenylation of FMN to FAD.</text>
</comment>
<dbReference type="SMART" id="SM00904">
    <property type="entry name" value="Flavokinase"/>
    <property type="match status" value="1"/>
</dbReference>
<dbReference type="GO" id="GO:0005524">
    <property type="term" value="F:ATP binding"/>
    <property type="evidence" value="ECO:0007669"/>
    <property type="project" value="UniProtKB-UniRule"/>
</dbReference>
<dbReference type="InterPro" id="IPR015864">
    <property type="entry name" value="FAD_synthase"/>
</dbReference>
<comment type="pathway">
    <text evidence="3 15">Cofactor biosynthesis; FMN biosynthesis; FMN from riboflavin (ATP route): step 1/1.</text>
</comment>
<evidence type="ECO:0000259" key="16">
    <source>
        <dbReference type="SMART" id="SM00904"/>
    </source>
</evidence>
<protein>
    <recommendedName>
        <fullName evidence="15">Riboflavin biosynthesis protein</fullName>
    </recommendedName>
    <domain>
        <recommendedName>
            <fullName evidence="15">Riboflavin kinase</fullName>
            <ecNumber evidence="15">2.7.1.26</ecNumber>
        </recommendedName>
        <alternativeName>
            <fullName evidence="15">Flavokinase</fullName>
        </alternativeName>
    </domain>
    <domain>
        <recommendedName>
            <fullName evidence="15">FMN adenylyltransferase</fullName>
            <ecNumber evidence="15">2.7.7.2</ecNumber>
        </recommendedName>
        <alternativeName>
            <fullName evidence="15">FAD pyrophosphorylase</fullName>
        </alternativeName>
        <alternativeName>
            <fullName evidence="15">FAD synthase</fullName>
        </alternativeName>
    </domain>
</protein>
<keyword evidence="11 15" id="KW-0067">ATP-binding</keyword>
<keyword evidence="5 15" id="KW-0288">FMN</keyword>
<dbReference type="RefSeq" id="WP_116615889.1">
    <property type="nucleotide sequence ID" value="NZ_CAMQYP010000014.1"/>
</dbReference>
<dbReference type="Proteomes" id="UP000245870">
    <property type="component" value="Unassembled WGS sequence"/>
</dbReference>
<dbReference type="Pfam" id="PF01687">
    <property type="entry name" value="Flavokinase"/>
    <property type="match status" value="1"/>
</dbReference>
<comment type="pathway">
    <text evidence="2 15">Cofactor biosynthesis; FAD biosynthesis; FAD from FMN: step 1/1.</text>
</comment>
<dbReference type="GO" id="GO:0003919">
    <property type="term" value="F:FMN adenylyltransferase activity"/>
    <property type="evidence" value="ECO:0007669"/>
    <property type="project" value="UniProtKB-UniRule"/>
</dbReference>
<dbReference type="Pfam" id="PF06574">
    <property type="entry name" value="FAD_syn"/>
    <property type="match status" value="1"/>
</dbReference>
<evidence type="ECO:0000256" key="3">
    <source>
        <dbReference type="ARBA" id="ARBA00005201"/>
    </source>
</evidence>
<keyword evidence="6 15" id="KW-0808">Transferase</keyword>
<keyword evidence="12" id="KW-0511">Multifunctional enzyme</keyword>
<dbReference type="GO" id="GO:0009398">
    <property type="term" value="P:FMN biosynthetic process"/>
    <property type="evidence" value="ECO:0007669"/>
    <property type="project" value="UniProtKB-UniRule"/>
</dbReference>
<dbReference type="Gene3D" id="3.40.50.620">
    <property type="entry name" value="HUPs"/>
    <property type="match status" value="1"/>
</dbReference>
<evidence type="ECO:0000256" key="11">
    <source>
        <dbReference type="ARBA" id="ARBA00022840"/>
    </source>
</evidence>
<dbReference type="AlphaFoldDB" id="A0A2U0UK76"/>
<evidence type="ECO:0000256" key="7">
    <source>
        <dbReference type="ARBA" id="ARBA00022695"/>
    </source>
</evidence>
<name>A0A2U0UK76_9BACT</name>
<keyword evidence="8 15" id="KW-0547">Nucleotide-binding</keyword>
<evidence type="ECO:0000256" key="5">
    <source>
        <dbReference type="ARBA" id="ARBA00022643"/>
    </source>
</evidence>
<evidence type="ECO:0000256" key="13">
    <source>
        <dbReference type="ARBA" id="ARBA00047880"/>
    </source>
</evidence>
<evidence type="ECO:0000256" key="4">
    <source>
        <dbReference type="ARBA" id="ARBA00022630"/>
    </source>
</evidence>
<dbReference type="InterPro" id="IPR002606">
    <property type="entry name" value="Riboflavin_kinase_bac"/>
</dbReference>
<comment type="caution">
    <text evidence="17">The sequence shown here is derived from an EMBL/GenBank/DDBJ whole genome shotgun (WGS) entry which is preliminary data.</text>
</comment>
<comment type="similarity">
    <text evidence="15">Belongs to the ribF family.</text>
</comment>
<keyword evidence="7 15" id="KW-0548">Nucleotidyltransferase</keyword>
<dbReference type="PIRSF" id="PIRSF004491">
    <property type="entry name" value="FAD_Synth"/>
    <property type="match status" value="1"/>
</dbReference>
<dbReference type="FunFam" id="3.40.50.620:FF:000021">
    <property type="entry name" value="Riboflavin biosynthesis protein"/>
    <property type="match status" value="1"/>
</dbReference>
<evidence type="ECO:0000256" key="15">
    <source>
        <dbReference type="PIRNR" id="PIRNR004491"/>
    </source>
</evidence>
<evidence type="ECO:0000313" key="17">
    <source>
        <dbReference type="EMBL" id="PVX58050.1"/>
    </source>
</evidence>
<dbReference type="EC" id="2.7.7.2" evidence="15"/>
<evidence type="ECO:0000313" key="18">
    <source>
        <dbReference type="Proteomes" id="UP000245870"/>
    </source>
</evidence>
<dbReference type="UniPathway" id="UPA00276">
    <property type="reaction ID" value="UER00406"/>
</dbReference>
<evidence type="ECO:0000256" key="12">
    <source>
        <dbReference type="ARBA" id="ARBA00023268"/>
    </source>
</evidence>
<dbReference type="PANTHER" id="PTHR22749:SF6">
    <property type="entry name" value="RIBOFLAVIN KINASE"/>
    <property type="match status" value="1"/>
</dbReference>
<evidence type="ECO:0000256" key="1">
    <source>
        <dbReference type="ARBA" id="ARBA00002121"/>
    </source>
</evidence>
<evidence type="ECO:0000256" key="10">
    <source>
        <dbReference type="ARBA" id="ARBA00022827"/>
    </source>
</evidence>